<evidence type="ECO:0000256" key="1">
    <source>
        <dbReference type="ARBA" id="ARBA00004514"/>
    </source>
</evidence>
<keyword evidence="3" id="KW-0963">Cytoplasm</keyword>
<evidence type="ECO:0000256" key="2">
    <source>
        <dbReference type="ARBA" id="ARBA00007251"/>
    </source>
</evidence>
<feature type="compositionally biased region" description="Low complexity" evidence="11">
    <location>
        <begin position="44"/>
        <end position="57"/>
    </location>
</feature>
<name>A0AAV2HZH3_LYMST</name>
<dbReference type="EMBL" id="CAXITT010000327">
    <property type="protein sequence ID" value="CAL1539131.1"/>
    <property type="molecule type" value="Genomic_DNA"/>
</dbReference>
<dbReference type="Gene3D" id="3.40.50.10470">
    <property type="entry name" value="Translation initiation factor eif-2b, domain 2"/>
    <property type="match status" value="1"/>
</dbReference>
<feature type="compositionally biased region" description="Polar residues" evidence="11">
    <location>
        <begin position="180"/>
        <end position="204"/>
    </location>
</feature>
<dbReference type="GO" id="GO:0003743">
    <property type="term" value="F:translation initiation factor activity"/>
    <property type="evidence" value="ECO:0007669"/>
    <property type="project" value="UniProtKB-KW"/>
</dbReference>
<dbReference type="GO" id="GO:0005829">
    <property type="term" value="C:cytosol"/>
    <property type="evidence" value="ECO:0007669"/>
    <property type="project" value="UniProtKB-SubCell"/>
</dbReference>
<comment type="subunit">
    <text evidence="8">Component of the translation initiation factor 2B (eIF2B) complex which is a heterodecamer of two sets of five different subunits: alpha, beta, gamma, delta and epsilon. Subunits alpha, beta and delta comprise a regulatory subcomplex and subunits epsilon and gamma comprise a catalytic subcomplex. Within the complex, the hexameric regulatory complex resides at the center, with the two heterodimeric catalytic subcomplexes bound on opposite sides.</text>
</comment>
<dbReference type="PANTHER" id="PTHR10233:SF14">
    <property type="entry name" value="TRANSLATION INITIATION FACTOR EIF-2B SUBUNIT DELTA"/>
    <property type="match status" value="1"/>
</dbReference>
<evidence type="ECO:0000256" key="5">
    <source>
        <dbReference type="ARBA" id="ARBA00022917"/>
    </source>
</evidence>
<sequence>MAEGGKSTLNLSGSKKSGKKKHKKPGAPQSGDGTPKQATPNPKSSASSALAATTPTSRNIIEHEGDGIPSPVQTPVPSHAHSAEGALKAVIPSRDECASHAKIDEKQSHKQEGDTPAKSKGGKQQKNQEKKNNSPKSNLNEVETNKIGGSNPKDDTNKKSEKLTKDSHSLPAIIKEVVPQTHSVNTQNVPLSDSKQSDSINPSPKQVKEKKTDSGKKQVEGKQQAEKEKVADGAGGEQKSKAQLRSERRAIQEAQRAAKEAKKSETSTGSPAASTTTSAANKNIVVSASKISVPGGVASVNKEPKKMVTKKSIINETEEQMWARKEKEILGKSLKIDDRVLNLGFQYFHHNIVGANARCLALLKTLKEIITNYRTPEEKELSRDLEKSLLAPCITYLNYCRPMSTSMGNAVKYLKYHISKITKEDEAAIEELQELIDNFKEEKIEKAAEAIKQFASDAKISDDDVIMVYAASSLISKVLQHAHSSGKQFRVIVVEGRPRTEGKTMLRFLVRCGIPCSYVYLGSATHAMGEVTKVFLGAAAMFATGDMYSRSGNSMIAALARANNIPVLVCCETYKFTDKVQLHQGDSNLHARGKDLISIGHRPQILSNYEELGLRLLNIMYDLTASKYITCLITELGILKCTAVPAILRRQEDLLLEAGDK</sequence>
<dbReference type="SUPFAM" id="SSF100950">
    <property type="entry name" value="NagB/RpiA/CoA transferase-like"/>
    <property type="match status" value="1"/>
</dbReference>
<evidence type="ECO:0000256" key="6">
    <source>
        <dbReference type="ARBA" id="ARBA00044147"/>
    </source>
</evidence>
<evidence type="ECO:0000313" key="13">
    <source>
        <dbReference type="Proteomes" id="UP001497497"/>
    </source>
</evidence>
<accession>A0AAV2HZH3</accession>
<feature type="compositionally biased region" description="Basic and acidic residues" evidence="11">
    <location>
        <begin position="152"/>
        <end position="168"/>
    </location>
</feature>
<dbReference type="PANTHER" id="PTHR10233">
    <property type="entry name" value="TRANSLATION INITIATION FACTOR EIF-2B"/>
    <property type="match status" value="1"/>
</dbReference>
<evidence type="ECO:0000256" key="10">
    <source>
        <dbReference type="SAM" id="Coils"/>
    </source>
</evidence>
<gene>
    <name evidence="12" type="ORF">GSLYS_00012952001</name>
</gene>
<evidence type="ECO:0000256" key="4">
    <source>
        <dbReference type="ARBA" id="ARBA00022540"/>
    </source>
</evidence>
<comment type="caution">
    <text evidence="12">The sequence shown here is derived from an EMBL/GenBank/DDBJ whole genome shotgun (WGS) entry which is preliminary data.</text>
</comment>
<feature type="compositionally biased region" description="Basic residues" evidence="11">
    <location>
        <begin position="16"/>
        <end position="25"/>
    </location>
</feature>
<feature type="region of interest" description="Disordered" evidence="11">
    <location>
        <begin position="1"/>
        <end position="277"/>
    </location>
</feature>
<evidence type="ECO:0000256" key="7">
    <source>
        <dbReference type="ARBA" id="ARBA00044356"/>
    </source>
</evidence>
<dbReference type="AlphaFoldDB" id="A0AAV2HZH3"/>
<feature type="compositionally biased region" description="Basic and acidic residues" evidence="11">
    <location>
        <begin position="206"/>
        <end position="231"/>
    </location>
</feature>
<dbReference type="Proteomes" id="UP001497497">
    <property type="component" value="Unassembled WGS sequence"/>
</dbReference>
<keyword evidence="13" id="KW-1185">Reference proteome</keyword>
<feature type="compositionally biased region" description="Low complexity" evidence="11">
    <location>
        <begin position="1"/>
        <end position="15"/>
    </location>
</feature>
<dbReference type="Pfam" id="PF01008">
    <property type="entry name" value="IF-2B"/>
    <property type="match status" value="1"/>
</dbReference>
<feature type="compositionally biased region" description="Low complexity" evidence="11">
    <location>
        <begin position="266"/>
        <end position="277"/>
    </location>
</feature>
<reference evidence="12 13" key="1">
    <citation type="submission" date="2024-04" db="EMBL/GenBank/DDBJ databases">
        <authorList>
            <consortium name="Genoscope - CEA"/>
            <person name="William W."/>
        </authorList>
    </citation>
    <scope>NUCLEOTIDE SEQUENCE [LARGE SCALE GENOMIC DNA]</scope>
</reference>
<feature type="compositionally biased region" description="Basic and acidic residues" evidence="11">
    <location>
        <begin position="93"/>
        <end position="117"/>
    </location>
</feature>
<dbReference type="InterPro" id="IPR042529">
    <property type="entry name" value="IF_2B-like_C"/>
</dbReference>
<evidence type="ECO:0000256" key="3">
    <source>
        <dbReference type="ARBA" id="ARBA00022490"/>
    </source>
</evidence>
<evidence type="ECO:0000313" key="12">
    <source>
        <dbReference type="EMBL" id="CAL1539131.1"/>
    </source>
</evidence>
<keyword evidence="4" id="KW-0396">Initiation factor</keyword>
<keyword evidence="5" id="KW-0648">Protein biosynthesis</keyword>
<dbReference type="InterPro" id="IPR037171">
    <property type="entry name" value="NagB/RpiA_transferase-like"/>
</dbReference>
<keyword evidence="10" id="KW-0175">Coiled coil</keyword>
<proteinExistence type="inferred from homology"/>
<organism evidence="12 13">
    <name type="scientific">Lymnaea stagnalis</name>
    <name type="common">Great pond snail</name>
    <name type="synonym">Helix stagnalis</name>
    <dbReference type="NCBI Taxonomy" id="6523"/>
    <lineage>
        <taxon>Eukaryota</taxon>
        <taxon>Metazoa</taxon>
        <taxon>Spiralia</taxon>
        <taxon>Lophotrochozoa</taxon>
        <taxon>Mollusca</taxon>
        <taxon>Gastropoda</taxon>
        <taxon>Heterobranchia</taxon>
        <taxon>Euthyneura</taxon>
        <taxon>Panpulmonata</taxon>
        <taxon>Hygrophila</taxon>
        <taxon>Lymnaeoidea</taxon>
        <taxon>Lymnaeidae</taxon>
        <taxon>Lymnaea</taxon>
    </lineage>
</organism>
<comment type="subcellular location">
    <subcellularLocation>
        <location evidence="1">Cytoplasm</location>
        <location evidence="1">Cytosol</location>
    </subcellularLocation>
</comment>
<evidence type="ECO:0000256" key="8">
    <source>
        <dbReference type="ARBA" id="ARBA00046432"/>
    </source>
</evidence>
<evidence type="ECO:0000256" key="11">
    <source>
        <dbReference type="SAM" id="MobiDB-lite"/>
    </source>
</evidence>
<evidence type="ECO:0000256" key="9">
    <source>
        <dbReference type="RuleBase" id="RU003814"/>
    </source>
</evidence>
<comment type="similarity">
    <text evidence="2 9">Belongs to the eIF-2B alpha/beta/delta subunits family.</text>
</comment>
<protein>
    <recommendedName>
        <fullName evidence="6">Translation initiation factor eIF2B subunit delta</fullName>
    </recommendedName>
    <alternativeName>
        <fullName evidence="7">eIF2B GDP-GTP exchange factor subunit delta</fullName>
    </alternativeName>
</protein>
<feature type="coiled-coil region" evidence="10">
    <location>
        <begin position="418"/>
        <end position="449"/>
    </location>
</feature>
<feature type="compositionally biased region" description="Basic and acidic residues" evidence="11">
    <location>
        <begin position="238"/>
        <end position="265"/>
    </location>
</feature>
<dbReference type="InterPro" id="IPR000649">
    <property type="entry name" value="IF-2B-related"/>
</dbReference>